<dbReference type="InterPro" id="IPR015424">
    <property type="entry name" value="PyrdxlP-dep_Trfase"/>
</dbReference>
<accession>A0A0J9X430</accession>
<dbReference type="CDD" id="cd00609">
    <property type="entry name" value="AAT_like"/>
    <property type="match status" value="1"/>
</dbReference>
<evidence type="ECO:0000313" key="3">
    <source>
        <dbReference type="EMBL" id="CDO51499.1"/>
    </source>
</evidence>
<dbReference type="PANTHER" id="PTHR42858:SF1">
    <property type="entry name" value="LD15494P"/>
    <property type="match status" value="1"/>
</dbReference>
<feature type="region of interest" description="Disordered" evidence="1">
    <location>
        <begin position="36"/>
        <end position="60"/>
    </location>
</feature>
<organism evidence="3 4">
    <name type="scientific">Geotrichum candidum</name>
    <name type="common">Oospora lactis</name>
    <name type="synonym">Dipodascus geotrichum</name>
    <dbReference type="NCBI Taxonomy" id="1173061"/>
    <lineage>
        <taxon>Eukaryota</taxon>
        <taxon>Fungi</taxon>
        <taxon>Dikarya</taxon>
        <taxon>Ascomycota</taxon>
        <taxon>Saccharomycotina</taxon>
        <taxon>Dipodascomycetes</taxon>
        <taxon>Dipodascales</taxon>
        <taxon>Dipodascaceae</taxon>
        <taxon>Geotrichum</taxon>
    </lineage>
</organism>
<sequence>MTEPLVSTSPINFFKGHPTDNLLPVDEILRATQSLLTRDRPTDKNDDDRHPLTYGSDPGSREVRKLIGDWSQQACHEGKNYPPIDPDAINLTNGASYGAANILQQYTLPHTGYTRQGFIVSPTYFLINSVFLDAGFSGKLTAVQEDPKTGLDFDFLEQELQKHDAASVETNDNASAIEDPTRDRPRKLFRYVIYLVPTFSNPSGSTMSTASRLRLLEIARKHDMLILCDDVYDFLAFPDTNVAEIPPRIVTLDRATLAESGVDASKEYGNTVSNLTFSKLLGPGLRVGWQETVSPLLAQGLAQSGAVRSGGTPSQLTSMIVGEMIQLDRVHDPIISHLAKTYSARAHVLREAIAAELPQGTEVYGGDGGYFLWVVTPETVDAQEAAKLCKERGVVLANGSHFEVEGNPVGWGRRCQRLSISFLTEDQIRLGIKIWGQVCRELIQQQEKK</sequence>
<dbReference type="Pfam" id="PF00155">
    <property type="entry name" value="Aminotran_1_2"/>
    <property type="match status" value="1"/>
</dbReference>
<evidence type="ECO:0000256" key="1">
    <source>
        <dbReference type="SAM" id="MobiDB-lite"/>
    </source>
</evidence>
<evidence type="ECO:0000313" key="4">
    <source>
        <dbReference type="Proteomes" id="UP000242525"/>
    </source>
</evidence>
<dbReference type="InterPro" id="IPR004839">
    <property type="entry name" value="Aminotransferase_I/II_large"/>
</dbReference>
<comment type="caution">
    <text evidence="3">The sequence shown here is derived from an EMBL/GenBank/DDBJ whole genome shotgun (WGS) entry which is preliminary data.</text>
</comment>
<dbReference type="FunFam" id="3.40.640.10:FF:000080">
    <property type="entry name" value="Aminotransferase, putative"/>
    <property type="match status" value="1"/>
</dbReference>
<dbReference type="Proteomes" id="UP000242525">
    <property type="component" value="Unassembled WGS sequence"/>
</dbReference>
<gene>
    <name evidence="3" type="ORF">BN980_GECA01s07226g</name>
</gene>
<feature type="compositionally biased region" description="Basic and acidic residues" evidence="1">
    <location>
        <begin position="37"/>
        <end position="51"/>
    </location>
</feature>
<proteinExistence type="predicted"/>
<dbReference type="STRING" id="1173061.A0A0J9X430"/>
<reference evidence="3" key="1">
    <citation type="submission" date="2014-03" db="EMBL/GenBank/DDBJ databases">
        <authorList>
            <person name="Casaregola S."/>
        </authorList>
    </citation>
    <scope>NUCLEOTIDE SEQUENCE [LARGE SCALE GENOMIC DNA]</scope>
    <source>
        <strain evidence="3">CLIB 918</strain>
    </source>
</reference>
<protein>
    <submittedName>
        <fullName evidence="3">Similar to Saccharomyces cerevisiae YER152C Protein with 2-aminoadipate transaminase activity</fullName>
    </submittedName>
</protein>
<name>A0A0J9X430_GEOCN</name>
<dbReference type="GO" id="GO:0030170">
    <property type="term" value="F:pyridoxal phosphate binding"/>
    <property type="evidence" value="ECO:0007669"/>
    <property type="project" value="InterPro"/>
</dbReference>
<dbReference type="InterPro" id="IPR015421">
    <property type="entry name" value="PyrdxlP-dep_Trfase_major"/>
</dbReference>
<keyword evidence="4" id="KW-1185">Reference proteome</keyword>
<dbReference type="InterPro" id="IPR015422">
    <property type="entry name" value="PyrdxlP-dep_Trfase_small"/>
</dbReference>
<dbReference type="OrthoDB" id="7042322at2759"/>
<dbReference type="Gene3D" id="3.40.640.10">
    <property type="entry name" value="Type I PLP-dependent aspartate aminotransferase-like (Major domain)"/>
    <property type="match status" value="1"/>
</dbReference>
<dbReference type="SUPFAM" id="SSF53383">
    <property type="entry name" value="PLP-dependent transferases"/>
    <property type="match status" value="1"/>
</dbReference>
<evidence type="ECO:0000259" key="2">
    <source>
        <dbReference type="Pfam" id="PF00155"/>
    </source>
</evidence>
<dbReference type="EMBL" id="CCBN010000001">
    <property type="protein sequence ID" value="CDO51499.1"/>
    <property type="molecule type" value="Genomic_DNA"/>
</dbReference>
<dbReference type="Gene3D" id="3.90.1150.10">
    <property type="entry name" value="Aspartate Aminotransferase, domain 1"/>
    <property type="match status" value="1"/>
</dbReference>
<dbReference type="PANTHER" id="PTHR42858">
    <property type="entry name" value="AMINOTRANSFERASE"/>
    <property type="match status" value="1"/>
</dbReference>
<dbReference type="AlphaFoldDB" id="A0A0J9X430"/>
<dbReference type="GO" id="GO:0047536">
    <property type="term" value="F:2-aminoadipate transaminase activity"/>
    <property type="evidence" value="ECO:0007669"/>
    <property type="project" value="TreeGrafter"/>
</dbReference>
<feature type="domain" description="Aminotransferase class I/classII large" evidence="2">
    <location>
        <begin position="24"/>
        <end position="427"/>
    </location>
</feature>